<organism evidence="1 2">
    <name type="scientific">Pseudomonas phage vB_PsyM_KIL5</name>
    <dbReference type="NCBI Taxonomy" id="1777070"/>
    <lineage>
        <taxon>Viruses</taxon>
        <taxon>Duplodnaviria</taxon>
        <taxon>Heunggongvirae</taxon>
        <taxon>Uroviricota</taxon>
        <taxon>Caudoviricetes</taxon>
        <taxon>Vandenendeviridae</taxon>
        <taxon>Gorskivirinae</taxon>
        <taxon>Flaumdravirus</taxon>
        <taxon>Flaumdravirus KIL4</taxon>
    </lineage>
</organism>
<name>A0A142IFN0_9CAUD</name>
<proteinExistence type="predicted"/>
<gene>
    <name evidence="1" type="ORF">vB_PsyM_KIL5_0144</name>
</gene>
<protein>
    <submittedName>
        <fullName evidence="1">Uncharacterized protein</fullName>
    </submittedName>
</protein>
<evidence type="ECO:0000313" key="2">
    <source>
        <dbReference type="Proteomes" id="UP000230255"/>
    </source>
</evidence>
<dbReference type="EMBL" id="KU130130">
    <property type="protein sequence ID" value="AMR58035.1"/>
    <property type="molecule type" value="Genomic_DNA"/>
</dbReference>
<sequence length="56" mass="6292">MTNLAETIEKLERDLAIAKAQHAKDVIRNRPQAAKALADIKTDQGRERSARDCTCR</sequence>
<accession>A0A142IFN0</accession>
<reference evidence="1 2" key="1">
    <citation type="journal article" date="2016" name="Front. Microbiol.">
        <title>Characterization of Novel Bacteriophages for Biocontrol of Bacterial Blight in Leek Caused by Pseudomonas syringae pv. porri.</title>
        <authorList>
            <person name="Rombouts S."/>
            <person name="Lavigne R."/>
        </authorList>
    </citation>
    <scope>NUCLEOTIDE SEQUENCE [LARGE SCALE GENOMIC DNA]</scope>
</reference>
<dbReference type="Proteomes" id="UP000230255">
    <property type="component" value="Segment"/>
</dbReference>
<evidence type="ECO:0000313" key="1">
    <source>
        <dbReference type="EMBL" id="AMR58035.1"/>
    </source>
</evidence>